<dbReference type="PANTHER" id="PTHR23359">
    <property type="entry name" value="NUCLEOTIDE KINASE"/>
    <property type="match status" value="1"/>
</dbReference>
<feature type="binding site" evidence="6">
    <location>
        <position position="31"/>
    </location>
    <ligand>
        <name>AMP</name>
        <dbReference type="ChEBI" id="CHEBI:456215"/>
    </ligand>
</feature>
<dbReference type="EMBL" id="WUUL01000008">
    <property type="protein sequence ID" value="MXQ54636.1"/>
    <property type="molecule type" value="Genomic_DNA"/>
</dbReference>
<reference evidence="10 11" key="1">
    <citation type="submission" date="2019-12" db="EMBL/GenBank/DDBJ databases">
        <title>Whole-genome analyses of novel actinobacteria.</title>
        <authorList>
            <person name="Sahin N."/>
            <person name="Saygin H."/>
        </authorList>
    </citation>
    <scope>NUCLEOTIDE SEQUENCE [LARGE SCALE GENOMIC DNA]</scope>
    <source>
        <strain evidence="10 11">KC615</strain>
    </source>
</reference>
<sequence>MNIILMGLPGAGKGTQAAIIVEKLHIPHISTGDMFRAAVKEETPLGIEAKSYMDQGALVPDRVTIGIVRDRLGKDDCESGFLLDGFPRTVPQAEALDELLQDLGKEIDHVIYIEVPQQELLSRLTGRRICRNCGTTFHLQFAPPKEDGVCDRCGGPLYQREDDQEETVAKRLKINQEQTEHLIRYYTANEKLVRVDGEQPIEQVTTAILSKIRR</sequence>
<dbReference type="GO" id="GO:0044209">
    <property type="term" value="P:AMP salvage"/>
    <property type="evidence" value="ECO:0007669"/>
    <property type="project" value="UniProtKB-UniRule"/>
</dbReference>
<evidence type="ECO:0000256" key="6">
    <source>
        <dbReference type="HAMAP-Rule" id="MF_00235"/>
    </source>
</evidence>
<keyword evidence="6" id="KW-0479">Metal-binding</keyword>
<feature type="binding site" evidence="6">
    <location>
        <begin position="136"/>
        <end position="137"/>
    </location>
    <ligand>
        <name>ATP</name>
        <dbReference type="ChEBI" id="CHEBI:30616"/>
    </ligand>
</feature>
<feature type="binding site" evidence="6">
    <location>
        <begin position="85"/>
        <end position="88"/>
    </location>
    <ligand>
        <name>AMP</name>
        <dbReference type="ChEBI" id="CHEBI:456215"/>
    </ligand>
</feature>
<gene>
    <name evidence="6" type="primary">adk</name>
    <name evidence="10" type="ORF">GSM42_13105</name>
</gene>
<feature type="binding site" evidence="6">
    <location>
        <position position="199"/>
    </location>
    <ligand>
        <name>ATP</name>
        <dbReference type="ChEBI" id="CHEBI:30616"/>
    </ligand>
</feature>
<keyword evidence="2 6" id="KW-0545">Nucleotide biosynthesis</keyword>
<feature type="domain" description="Adenylate kinase active site lid" evidence="9">
    <location>
        <begin position="127"/>
        <end position="162"/>
    </location>
</feature>
<feature type="binding site" evidence="6">
    <location>
        <position position="133"/>
    </location>
    <ligand>
        <name>Zn(2+)</name>
        <dbReference type="ChEBI" id="CHEBI:29105"/>
        <note>structural</note>
    </ligand>
</feature>
<comment type="pathway">
    <text evidence="6">Purine metabolism; AMP biosynthesis via salvage pathway; AMP from ADP: step 1/1.</text>
</comment>
<evidence type="ECO:0000256" key="2">
    <source>
        <dbReference type="ARBA" id="ARBA00022727"/>
    </source>
</evidence>
<dbReference type="RefSeq" id="WP_160801983.1">
    <property type="nucleotide sequence ID" value="NZ_WUUL01000008.1"/>
</dbReference>
<comment type="subunit">
    <text evidence="6 8">Monomer.</text>
</comment>
<keyword evidence="4 6" id="KW-0418">Kinase</keyword>
<dbReference type="EC" id="2.7.4.3" evidence="6 8"/>
<evidence type="ECO:0000256" key="3">
    <source>
        <dbReference type="ARBA" id="ARBA00022741"/>
    </source>
</evidence>
<evidence type="ECO:0000259" key="9">
    <source>
        <dbReference type="Pfam" id="PF05191"/>
    </source>
</evidence>
<dbReference type="NCBIfam" id="NF001380">
    <property type="entry name" value="PRK00279.1-2"/>
    <property type="match status" value="1"/>
</dbReference>
<dbReference type="NCBIfam" id="NF001381">
    <property type="entry name" value="PRK00279.1-3"/>
    <property type="match status" value="1"/>
</dbReference>
<dbReference type="InterPro" id="IPR033690">
    <property type="entry name" value="Adenylat_kinase_CS"/>
</dbReference>
<evidence type="ECO:0000313" key="11">
    <source>
        <dbReference type="Proteomes" id="UP000430692"/>
    </source>
</evidence>
<dbReference type="InterPro" id="IPR007862">
    <property type="entry name" value="Adenylate_kinase_lid-dom"/>
</dbReference>
<feature type="binding site" evidence="6">
    <location>
        <position position="171"/>
    </location>
    <ligand>
        <name>AMP</name>
        <dbReference type="ChEBI" id="CHEBI:456215"/>
    </ligand>
</feature>
<name>A0A6I4VXM9_9BACL</name>
<keyword evidence="3 6" id="KW-0547">Nucleotide-binding</keyword>
<evidence type="ECO:0000256" key="7">
    <source>
        <dbReference type="RuleBase" id="RU003330"/>
    </source>
</evidence>
<dbReference type="Pfam" id="PF00406">
    <property type="entry name" value="ADK"/>
    <property type="match status" value="1"/>
</dbReference>
<dbReference type="Gene3D" id="3.40.50.300">
    <property type="entry name" value="P-loop containing nucleotide triphosphate hydrolases"/>
    <property type="match status" value="1"/>
</dbReference>
<dbReference type="GO" id="GO:0008270">
    <property type="term" value="F:zinc ion binding"/>
    <property type="evidence" value="ECO:0007669"/>
    <property type="project" value="UniProtKB-UniRule"/>
</dbReference>
<keyword evidence="6" id="KW-0862">Zinc</keyword>
<feature type="binding site" evidence="6">
    <location>
        <position position="130"/>
    </location>
    <ligand>
        <name>Zn(2+)</name>
        <dbReference type="ChEBI" id="CHEBI:29105"/>
        <note>structural</note>
    </ligand>
</feature>
<evidence type="ECO:0000313" key="10">
    <source>
        <dbReference type="EMBL" id="MXQ54636.1"/>
    </source>
</evidence>
<dbReference type="GO" id="GO:0004017">
    <property type="term" value="F:AMP kinase activity"/>
    <property type="evidence" value="ECO:0007669"/>
    <property type="project" value="UniProtKB-UniRule"/>
</dbReference>
<evidence type="ECO:0000256" key="4">
    <source>
        <dbReference type="ARBA" id="ARBA00022777"/>
    </source>
</evidence>
<dbReference type="Proteomes" id="UP000430692">
    <property type="component" value="Unassembled WGS sequence"/>
</dbReference>
<dbReference type="FunFam" id="3.40.50.300:FF:000106">
    <property type="entry name" value="Adenylate kinase mitochondrial"/>
    <property type="match status" value="1"/>
</dbReference>
<keyword evidence="6" id="KW-0963">Cytoplasm</keyword>
<evidence type="ECO:0000256" key="5">
    <source>
        <dbReference type="ARBA" id="ARBA00022840"/>
    </source>
</evidence>
<evidence type="ECO:0000256" key="1">
    <source>
        <dbReference type="ARBA" id="ARBA00022679"/>
    </source>
</evidence>
<feature type="binding site" evidence="6">
    <location>
        <position position="127"/>
    </location>
    <ligand>
        <name>ATP</name>
        <dbReference type="ChEBI" id="CHEBI:30616"/>
    </ligand>
</feature>
<keyword evidence="5 6" id="KW-0067">ATP-binding</keyword>
<dbReference type="HAMAP" id="MF_00235">
    <property type="entry name" value="Adenylate_kinase_Adk"/>
    <property type="match status" value="1"/>
</dbReference>
<feature type="binding site" evidence="6">
    <location>
        <position position="150"/>
    </location>
    <ligand>
        <name>Zn(2+)</name>
        <dbReference type="ChEBI" id="CHEBI:29105"/>
        <note>structural</note>
    </ligand>
</feature>
<comment type="subcellular location">
    <subcellularLocation>
        <location evidence="6 8">Cytoplasm</location>
    </subcellularLocation>
</comment>
<comment type="similarity">
    <text evidence="6 7">Belongs to the adenylate kinase family.</text>
</comment>
<dbReference type="CDD" id="cd01428">
    <property type="entry name" value="ADK"/>
    <property type="match status" value="1"/>
</dbReference>
<dbReference type="NCBIfam" id="NF011100">
    <property type="entry name" value="PRK14527.1"/>
    <property type="match status" value="1"/>
</dbReference>
<comment type="catalytic activity">
    <reaction evidence="6 8">
        <text>AMP + ATP = 2 ADP</text>
        <dbReference type="Rhea" id="RHEA:12973"/>
        <dbReference type="ChEBI" id="CHEBI:30616"/>
        <dbReference type="ChEBI" id="CHEBI:456215"/>
        <dbReference type="ChEBI" id="CHEBI:456216"/>
        <dbReference type="EC" id="2.7.4.3"/>
    </reaction>
</comment>
<dbReference type="GO" id="GO:0005524">
    <property type="term" value="F:ATP binding"/>
    <property type="evidence" value="ECO:0007669"/>
    <property type="project" value="UniProtKB-UniRule"/>
</dbReference>
<keyword evidence="11" id="KW-1185">Reference proteome</keyword>
<dbReference type="InterPro" id="IPR006259">
    <property type="entry name" value="Adenyl_kin_sub"/>
</dbReference>
<dbReference type="InterPro" id="IPR027417">
    <property type="entry name" value="P-loop_NTPase"/>
</dbReference>
<comment type="function">
    <text evidence="6">Catalyzes the reversible transfer of the terminal phosphate group between ATP and AMP. Plays an important role in cellular energy homeostasis and in adenine nucleotide metabolism.</text>
</comment>
<comment type="domain">
    <text evidence="6">Consists of three domains, a large central CORE domain and two small peripheral domains, NMPbind and LID, which undergo movements during catalysis. The LID domain closes over the site of phosphoryl transfer upon ATP binding. Assembling and dissambling the active center during each catalytic cycle provides an effective means to prevent ATP hydrolysis. Some bacteria have evolved a zinc-coordinating structure that stabilizes the LID domain.</text>
</comment>
<accession>A0A6I4VXM9</accession>
<feature type="binding site" evidence="6">
    <location>
        <position position="153"/>
    </location>
    <ligand>
        <name>Zn(2+)</name>
        <dbReference type="ChEBI" id="CHEBI:29105"/>
        <note>structural</note>
    </ligand>
</feature>
<dbReference type="AlphaFoldDB" id="A0A6I4VXM9"/>
<evidence type="ECO:0000256" key="8">
    <source>
        <dbReference type="RuleBase" id="RU003331"/>
    </source>
</evidence>
<dbReference type="InterPro" id="IPR000850">
    <property type="entry name" value="Adenylat/UMP-CMP_kin"/>
</dbReference>
<feature type="binding site" evidence="6">
    <location>
        <position position="36"/>
    </location>
    <ligand>
        <name>AMP</name>
        <dbReference type="ChEBI" id="CHEBI:456215"/>
    </ligand>
</feature>
<dbReference type="GO" id="GO:0005737">
    <property type="term" value="C:cytoplasm"/>
    <property type="evidence" value="ECO:0007669"/>
    <property type="project" value="UniProtKB-SubCell"/>
</dbReference>
<dbReference type="PRINTS" id="PR00094">
    <property type="entry name" value="ADENYLTKNASE"/>
</dbReference>
<dbReference type="NCBIfam" id="TIGR01351">
    <property type="entry name" value="adk"/>
    <property type="match status" value="1"/>
</dbReference>
<proteinExistence type="inferred from homology"/>
<dbReference type="PROSITE" id="PS00113">
    <property type="entry name" value="ADENYLATE_KINASE"/>
    <property type="match status" value="1"/>
</dbReference>
<feature type="binding site" evidence="6">
    <location>
        <position position="160"/>
    </location>
    <ligand>
        <name>AMP</name>
        <dbReference type="ChEBI" id="CHEBI:456215"/>
    </ligand>
</feature>
<dbReference type="UniPathway" id="UPA00588">
    <property type="reaction ID" value="UER00649"/>
</dbReference>
<feature type="binding site" evidence="6">
    <location>
        <position position="92"/>
    </location>
    <ligand>
        <name>AMP</name>
        <dbReference type="ChEBI" id="CHEBI:456215"/>
    </ligand>
</feature>
<feature type="region of interest" description="LID" evidence="6">
    <location>
        <begin position="126"/>
        <end position="163"/>
    </location>
</feature>
<dbReference type="SUPFAM" id="SSF52540">
    <property type="entry name" value="P-loop containing nucleoside triphosphate hydrolases"/>
    <property type="match status" value="1"/>
</dbReference>
<dbReference type="Pfam" id="PF05191">
    <property type="entry name" value="ADK_lid"/>
    <property type="match status" value="1"/>
</dbReference>
<feature type="binding site" evidence="6">
    <location>
        <begin position="57"/>
        <end position="59"/>
    </location>
    <ligand>
        <name>AMP</name>
        <dbReference type="ChEBI" id="CHEBI:456215"/>
    </ligand>
</feature>
<comment type="caution">
    <text evidence="10">The sequence shown here is derived from an EMBL/GenBank/DDBJ whole genome shotgun (WGS) entry which is preliminary data.</text>
</comment>
<feature type="binding site" evidence="6">
    <location>
        <begin position="10"/>
        <end position="15"/>
    </location>
    <ligand>
        <name>ATP</name>
        <dbReference type="ChEBI" id="CHEBI:30616"/>
    </ligand>
</feature>
<keyword evidence="1 6" id="KW-0808">Transferase</keyword>
<protein>
    <recommendedName>
        <fullName evidence="6 8">Adenylate kinase</fullName>
        <shortName evidence="6">AK</shortName>
        <ecNumber evidence="6 8">2.7.4.3</ecNumber>
    </recommendedName>
    <alternativeName>
        <fullName evidence="6">ATP-AMP transphosphorylase</fullName>
    </alternativeName>
    <alternativeName>
        <fullName evidence="6">ATP:AMP phosphotransferase</fullName>
    </alternativeName>
    <alternativeName>
        <fullName evidence="6">Adenylate monophosphate kinase</fullName>
    </alternativeName>
</protein>
<organism evidence="10 11">
    <name type="scientific">Shimazuella alba</name>
    <dbReference type="NCBI Taxonomy" id="2690964"/>
    <lineage>
        <taxon>Bacteria</taxon>
        <taxon>Bacillati</taxon>
        <taxon>Bacillota</taxon>
        <taxon>Bacilli</taxon>
        <taxon>Bacillales</taxon>
        <taxon>Thermoactinomycetaceae</taxon>
        <taxon>Shimazuella</taxon>
    </lineage>
</organism>
<feature type="region of interest" description="NMP" evidence="6">
    <location>
        <begin position="30"/>
        <end position="59"/>
    </location>
</feature>